<evidence type="ECO:0000256" key="1">
    <source>
        <dbReference type="SAM" id="MobiDB-lite"/>
    </source>
</evidence>
<evidence type="ECO:0000313" key="3">
    <source>
        <dbReference type="Proteomes" id="UP001242732"/>
    </source>
</evidence>
<dbReference type="RefSeq" id="WP_011797666.1">
    <property type="nucleotide sequence ID" value="NZ_CP023687.1"/>
</dbReference>
<dbReference type="EMBL" id="CP127363">
    <property type="protein sequence ID" value="WIY49147.1"/>
    <property type="molecule type" value="Genomic_DNA"/>
</dbReference>
<evidence type="ECO:0000313" key="2">
    <source>
        <dbReference type="EMBL" id="WIY49147.1"/>
    </source>
</evidence>
<feature type="region of interest" description="Disordered" evidence="1">
    <location>
        <begin position="488"/>
        <end position="511"/>
    </location>
</feature>
<feature type="region of interest" description="Disordered" evidence="1">
    <location>
        <begin position="1375"/>
        <end position="1413"/>
    </location>
</feature>
<feature type="region of interest" description="Disordered" evidence="1">
    <location>
        <begin position="1"/>
        <end position="24"/>
    </location>
</feature>
<gene>
    <name evidence="2" type="ORF">QRO08_00780</name>
</gene>
<sequence>MTAIGAAENRLSAPASREPATPATECAPSVERQGAKLQRHAGLTPHGATGAAAIYTTANMAPRSAKGVFARLQNQWKAGETAVHSSLGPIARDSQTQHPVNRLNQISAPRFDGGASVPLPHATSAGLTEAVQQAIGELQAAAGQPAGSGNPFETTDMAGKAANWARHALFTLAMGKGPANVPAEALAMLYRHQGFQTRGEPGEGKPPVVLDHLRNVANAEKAGAVIHIARQAKLADGEIVDLQGPLQQLATAKEAAGKQAMDSANAANAETVKRLLDSVPPALRPRLQAACDILIAALNHGHAVPDTLAVELLADTARLTFAQDPEGLVAAMEGLSSSHPARLIGMVGEAFQPSALKRHAPPATPALQLACAVARAPGGHRMLARMTCPPASAAQQTALQVAMEAMVELQASRSRPAGTTMSGIEWLRAAVSHAERAVDPEGSPAVPDSQARQQLVAFRGVQNGFLTNEPGSSYDRVRQRLQKFGDGALDQTSRRNARAASGPSGRFQNWMSGGLPKAMARSSSGMEGLLPSALPALSSWLPGTRPTMWRKSVMRNMTTAASSNGMLPSRGEAVEALHRSAADIRAHLQARADAHLSAPEKLMLALLEQLGLGSGADAPPPPQRTLKHLDKEFFQQVEARLDKEGLAGLPAGLHTDWLALRDTHPNAGHLLRLLCEHVDLRSLASGTAPSPMASTQTARGLRTDTIAHAAIASFADIAASARSAAGEGSTQAEALSRLMQATASALAAVTPPAALRALRIETFEAVERQVTLDWLAVLPEGKRPSWEEAREQVMDAWPDAVQVAWAAMKNSGVDAGRLMRTLADAAVSAAWPLPRTEAGPGPGSGTAPARAVADAVARAAPALQLLQDDVHVNRFEMAVSDMVTLFNDLRGPADAAEVMKSLAQRISLGEQIKSGDARTARLDLGKAVSLSTNAPELLAPMLGLGLGREHAMDLSMVGAAIQVQISTADSKSADIGLKVGLRGGLGHADHEFNVGNGSAGIALRFDLRLAAGGSTSTTQGVSLRMQRTAAHEDTLRRHFADVLVDLARAGNAPPDNGAETDVLASLLEHHPALVVTEVTSTRHSRTSSVGAGASATARFRGGEEQSADVRKATRRAVGAGIHAGIGASGQRSRSVRTESRSGLNVEEYQLYAQHRVNAQAGAGASMGLVPASLHDPRKAAQVRGIAVGVQKQLAYSGVGTTLRMTTRNGETWADQTQMIRQFESLDDFLAELEPRQHEFVAAMAARDSRPGAEDAEKTGRAWLRLQDTLEQAAAARAPGMTFSVVCKLRPEAAEAYDKLQGLIQNAVEANDEDRADSYRGKMQMLLDSQDAWVANNLQFKSKAKEETSQSAMLGVLQAKASGQTTRLHEFLPAGAQQVGRTPQQHAAVPRDHSGRWTPRLSPDDLAFTPDTTR</sequence>
<dbReference type="Proteomes" id="UP001242732">
    <property type="component" value="Chromosome"/>
</dbReference>
<organism evidence="2 3">
    <name type="scientific">Paracidovorax citrulli</name>
    <name type="common">Acidovorax citrulli</name>
    <dbReference type="NCBI Taxonomy" id="80869"/>
    <lineage>
        <taxon>Bacteria</taxon>
        <taxon>Pseudomonadati</taxon>
        <taxon>Pseudomonadota</taxon>
        <taxon>Betaproteobacteria</taxon>
        <taxon>Burkholderiales</taxon>
        <taxon>Comamonadaceae</taxon>
        <taxon>Paracidovorax</taxon>
    </lineage>
</organism>
<feature type="region of interest" description="Disordered" evidence="1">
    <location>
        <begin position="1078"/>
        <end position="1140"/>
    </location>
</feature>
<feature type="compositionally biased region" description="Basic and acidic residues" evidence="1">
    <location>
        <begin position="1100"/>
        <end position="1111"/>
    </location>
</feature>
<name>A0ABY9AQX4_PARCI</name>
<reference evidence="2 3" key="1">
    <citation type="submission" date="2023-06" db="EMBL/GenBank/DDBJ databases">
        <authorList>
            <person name="Ham H."/>
            <person name="Park D.S."/>
        </authorList>
    </citation>
    <scope>NUCLEOTIDE SEQUENCE [LARGE SCALE GENOMIC DNA]</scope>
    <source>
        <strain evidence="2 3">KACC 17005</strain>
    </source>
</reference>
<keyword evidence="3" id="KW-1185">Reference proteome</keyword>
<evidence type="ECO:0008006" key="4">
    <source>
        <dbReference type="Google" id="ProtNLM"/>
    </source>
</evidence>
<proteinExistence type="predicted"/>
<feature type="compositionally biased region" description="Low complexity" evidence="1">
    <location>
        <begin position="1078"/>
        <end position="1098"/>
    </location>
</feature>
<accession>A0ABY9AQX4</accession>
<protein>
    <recommendedName>
        <fullName evidence="4">Type III effector protein</fullName>
    </recommendedName>
</protein>